<dbReference type="Gene3D" id="1.20.5.500">
    <property type="entry name" value="Single helix bin"/>
    <property type="match status" value="1"/>
</dbReference>
<comment type="caution">
    <text evidence="5">The sequence shown here is derived from an EMBL/GenBank/DDBJ whole genome shotgun (WGS) entry which is preliminary data.</text>
</comment>
<feature type="non-terminal residue" evidence="5">
    <location>
        <position position="1"/>
    </location>
</feature>
<protein>
    <recommendedName>
        <fullName evidence="4">IF rod domain-containing protein</fullName>
    </recommendedName>
</protein>
<accession>A0A643C4G5</accession>
<evidence type="ECO:0000256" key="2">
    <source>
        <dbReference type="ARBA" id="ARBA00022754"/>
    </source>
</evidence>
<dbReference type="OrthoDB" id="10416946at2759"/>
<dbReference type="GO" id="GO:0045095">
    <property type="term" value="C:keratin filament"/>
    <property type="evidence" value="ECO:0007669"/>
    <property type="project" value="InterPro"/>
</dbReference>
<evidence type="ECO:0000256" key="3">
    <source>
        <dbReference type="ARBA" id="ARBA00023054"/>
    </source>
</evidence>
<reference evidence="5 6" key="1">
    <citation type="journal article" date="2019" name="PLoS ONE">
        <title>Genomic analyses reveal an absence of contemporary introgressive admixture between fin whales and blue whales, despite known hybrids.</title>
        <authorList>
            <person name="Westbury M.V."/>
            <person name="Petersen B."/>
            <person name="Lorenzen E.D."/>
        </authorList>
    </citation>
    <scope>NUCLEOTIDE SEQUENCE [LARGE SCALE GENOMIC DNA]</scope>
    <source>
        <strain evidence="5">FinWhale-01</strain>
    </source>
</reference>
<dbReference type="InterPro" id="IPR003054">
    <property type="entry name" value="Keratin_II"/>
</dbReference>
<evidence type="ECO:0000259" key="4">
    <source>
        <dbReference type="Pfam" id="PF00038"/>
    </source>
</evidence>
<keyword evidence="3" id="KW-0175">Coiled coil</keyword>
<dbReference type="EMBL" id="SGJD01002564">
    <property type="protein sequence ID" value="KAB0395153.1"/>
    <property type="molecule type" value="Genomic_DNA"/>
</dbReference>
<dbReference type="PANTHER" id="PTHR45616">
    <property type="entry name" value="GATA-TYPE DOMAIN-CONTAINING PROTEIN"/>
    <property type="match status" value="1"/>
</dbReference>
<dbReference type="GO" id="GO:0005615">
    <property type="term" value="C:extracellular space"/>
    <property type="evidence" value="ECO:0007669"/>
    <property type="project" value="TreeGrafter"/>
</dbReference>
<evidence type="ECO:0000313" key="5">
    <source>
        <dbReference type="EMBL" id="KAB0395153.1"/>
    </source>
</evidence>
<dbReference type="PANTHER" id="PTHR45616:SF39">
    <property type="entry name" value="KERATIN, TYPE II CYTOSKELETAL 6A-RELATED"/>
    <property type="match status" value="1"/>
</dbReference>
<keyword evidence="1" id="KW-0416">Keratin</keyword>
<dbReference type="PRINTS" id="PR01276">
    <property type="entry name" value="TYPE2KERATIN"/>
</dbReference>
<dbReference type="GO" id="GO:0030280">
    <property type="term" value="F:structural constituent of skin epidermis"/>
    <property type="evidence" value="ECO:0007669"/>
    <property type="project" value="TreeGrafter"/>
</dbReference>
<evidence type="ECO:0000313" key="6">
    <source>
        <dbReference type="Proteomes" id="UP000437017"/>
    </source>
</evidence>
<dbReference type="Pfam" id="PF00038">
    <property type="entry name" value="Filament"/>
    <property type="match status" value="1"/>
</dbReference>
<sequence length="221" mass="25127">NDSLAFLQNKGLDTKWTLPQQQGSKPVRLTLVPTFKQYINNLRGWKESLLFFSGCPDSELRHMQDLVEDFKNKLKEISKPATAPNEPVTLRKVSLAILGVPILLLKAGRAHTWEEKILGRGCCMNEVELHTKINTLNDQIEHLYVSVVLAMGNNHNVDVDSTISEVKGLYGEIAQMRQAEAKSLHQTKCKELQVKVHRQGDDMYNTKQETAELNHMIQRLI</sequence>
<keyword evidence="6" id="KW-1185">Reference proteome</keyword>
<dbReference type="Proteomes" id="UP000437017">
    <property type="component" value="Unassembled WGS sequence"/>
</dbReference>
<feature type="domain" description="IF rod" evidence="4">
    <location>
        <begin position="146"/>
        <end position="220"/>
    </location>
</feature>
<dbReference type="GO" id="GO:0031424">
    <property type="term" value="P:keratinization"/>
    <property type="evidence" value="ECO:0007669"/>
    <property type="project" value="TreeGrafter"/>
</dbReference>
<dbReference type="GO" id="GO:0045109">
    <property type="term" value="P:intermediate filament organization"/>
    <property type="evidence" value="ECO:0007669"/>
    <property type="project" value="TreeGrafter"/>
</dbReference>
<dbReference type="InterPro" id="IPR039008">
    <property type="entry name" value="IF_rod_dom"/>
</dbReference>
<name>A0A643C4G5_BALPH</name>
<dbReference type="AlphaFoldDB" id="A0A643C4G5"/>
<keyword evidence="2" id="KW-0403">Intermediate filament</keyword>
<evidence type="ECO:0000256" key="1">
    <source>
        <dbReference type="ARBA" id="ARBA00022744"/>
    </source>
</evidence>
<organism evidence="5 6">
    <name type="scientific">Balaenoptera physalus</name>
    <name type="common">Fin whale</name>
    <name type="synonym">Balaena physalus</name>
    <dbReference type="NCBI Taxonomy" id="9770"/>
    <lineage>
        <taxon>Eukaryota</taxon>
        <taxon>Metazoa</taxon>
        <taxon>Chordata</taxon>
        <taxon>Craniata</taxon>
        <taxon>Vertebrata</taxon>
        <taxon>Euteleostomi</taxon>
        <taxon>Mammalia</taxon>
        <taxon>Eutheria</taxon>
        <taxon>Laurasiatheria</taxon>
        <taxon>Artiodactyla</taxon>
        <taxon>Whippomorpha</taxon>
        <taxon>Cetacea</taxon>
        <taxon>Mysticeti</taxon>
        <taxon>Balaenopteridae</taxon>
        <taxon>Balaenoptera</taxon>
    </lineage>
</organism>
<proteinExistence type="predicted"/>
<gene>
    <name evidence="5" type="ORF">E2I00_016375</name>
</gene>